<gene>
    <name evidence="9" type="ordered locus">Tgr7_2609</name>
</gene>
<dbReference type="Gene3D" id="3.90.1640.10">
    <property type="entry name" value="inorganic pyrophosphatase (n-terminal core)"/>
    <property type="match status" value="1"/>
</dbReference>
<reference evidence="9 10" key="1">
    <citation type="journal article" date="2011" name="Stand. Genomic Sci.">
        <title>Complete genome sequence of 'Thioalkalivibrio sulfidophilus' HL-EbGr7.</title>
        <authorList>
            <person name="Muyzer G."/>
            <person name="Sorokin D.Y."/>
            <person name="Mavromatis K."/>
            <person name="Lapidus A."/>
            <person name="Clum A."/>
            <person name="Ivanova N."/>
            <person name="Pati A."/>
            <person name="d'Haeseleer P."/>
            <person name="Woyke T."/>
            <person name="Kyrpides N.C."/>
        </authorList>
    </citation>
    <scope>NUCLEOTIDE SEQUENCE [LARGE SCALE GENOMIC DNA]</scope>
    <source>
        <strain evidence="9 10">HL-EbGR7</strain>
    </source>
</reference>
<evidence type="ECO:0000256" key="2">
    <source>
        <dbReference type="ARBA" id="ARBA00012146"/>
    </source>
</evidence>
<dbReference type="OrthoDB" id="9766150at2"/>
<evidence type="ECO:0000256" key="1">
    <source>
        <dbReference type="ARBA" id="ARBA00001936"/>
    </source>
</evidence>
<dbReference type="NCBIfam" id="NF003877">
    <property type="entry name" value="PRK05427.1"/>
    <property type="match status" value="1"/>
</dbReference>
<keyword evidence="10" id="KW-1185">Reference proteome</keyword>
<evidence type="ECO:0000313" key="9">
    <source>
        <dbReference type="EMBL" id="ACL73684.1"/>
    </source>
</evidence>
<organism evidence="9 10">
    <name type="scientific">Thioalkalivibrio sulfidiphilus (strain HL-EbGR7)</name>
    <dbReference type="NCBI Taxonomy" id="396588"/>
    <lineage>
        <taxon>Bacteria</taxon>
        <taxon>Pseudomonadati</taxon>
        <taxon>Pseudomonadota</taxon>
        <taxon>Gammaproteobacteria</taxon>
        <taxon>Chromatiales</taxon>
        <taxon>Ectothiorhodospiraceae</taxon>
        <taxon>Thioalkalivibrio</taxon>
    </lineage>
</organism>
<comment type="cofactor">
    <cofactor evidence="1">
        <name>Mn(2+)</name>
        <dbReference type="ChEBI" id="CHEBI:29035"/>
    </cofactor>
</comment>
<dbReference type="PANTHER" id="PTHR12112:SF22">
    <property type="entry name" value="MANGANESE-DEPENDENT INORGANIC PYROPHOSPHATASE-RELATED"/>
    <property type="match status" value="1"/>
</dbReference>
<dbReference type="Pfam" id="PF02833">
    <property type="entry name" value="DHHA2"/>
    <property type="match status" value="1"/>
</dbReference>
<name>B8GM97_THISH</name>
<evidence type="ECO:0000259" key="8">
    <source>
        <dbReference type="SMART" id="SM01131"/>
    </source>
</evidence>
<dbReference type="InterPro" id="IPR004097">
    <property type="entry name" value="DHHA2"/>
</dbReference>
<keyword evidence="3" id="KW-0479">Metal-binding</keyword>
<evidence type="ECO:0000256" key="3">
    <source>
        <dbReference type="ARBA" id="ARBA00022723"/>
    </source>
</evidence>
<dbReference type="InterPro" id="IPR038763">
    <property type="entry name" value="DHH_sf"/>
</dbReference>
<accession>B8GM97</accession>
<dbReference type="RefSeq" id="WP_012639159.1">
    <property type="nucleotide sequence ID" value="NC_011901.1"/>
</dbReference>
<dbReference type="Pfam" id="PF01368">
    <property type="entry name" value="DHH"/>
    <property type="match status" value="1"/>
</dbReference>
<evidence type="ECO:0000256" key="6">
    <source>
        <dbReference type="ARBA" id="ARBA00032535"/>
    </source>
</evidence>
<dbReference type="EMBL" id="CP001339">
    <property type="protein sequence ID" value="ACL73684.1"/>
    <property type="molecule type" value="Genomic_DNA"/>
</dbReference>
<dbReference type="GO" id="GO:0004427">
    <property type="term" value="F:inorganic diphosphate phosphatase activity"/>
    <property type="evidence" value="ECO:0007669"/>
    <property type="project" value="UniProtKB-EC"/>
</dbReference>
<dbReference type="InterPro" id="IPR038222">
    <property type="entry name" value="DHHA2_dom_sf"/>
</dbReference>
<dbReference type="AlphaFoldDB" id="B8GM97"/>
<feature type="domain" description="DHHA2" evidence="8">
    <location>
        <begin position="182"/>
        <end position="307"/>
    </location>
</feature>
<dbReference type="SMART" id="SM01131">
    <property type="entry name" value="DHHA2"/>
    <property type="match status" value="1"/>
</dbReference>
<dbReference type="GO" id="GO:0005737">
    <property type="term" value="C:cytoplasm"/>
    <property type="evidence" value="ECO:0007669"/>
    <property type="project" value="InterPro"/>
</dbReference>
<dbReference type="PANTHER" id="PTHR12112">
    <property type="entry name" value="BNIP - RELATED"/>
    <property type="match status" value="1"/>
</dbReference>
<dbReference type="Gene3D" id="3.10.310.20">
    <property type="entry name" value="DHHA2 domain"/>
    <property type="match status" value="1"/>
</dbReference>
<dbReference type="GO" id="GO:0046872">
    <property type="term" value="F:metal ion binding"/>
    <property type="evidence" value="ECO:0007669"/>
    <property type="project" value="UniProtKB-KW"/>
</dbReference>
<evidence type="ECO:0000256" key="7">
    <source>
        <dbReference type="ARBA" id="ARBA00047820"/>
    </source>
</evidence>
<protein>
    <recommendedName>
        <fullName evidence="2">inorganic diphosphatase</fullName>
        <ecNumber evidence="2">3.6.1.1</ecNumber>
    </recommendedName>
    <alternativeName>
        <fullName evidence="6">Pyrophosphate phospho-hydrolase</fullName>
    </alternativeName>
</protein>
<dbReference type="InterPro" id="IPR001667">
    <property type="entry name" value="DDH_dom"/>
</dbReference>
<keyword evidence="4 9" id="KW-0378">Hydrolase</keyword>
<dbReference type="HOGENOM" id="CLU_025243_0_1_6"/>
<evidence type="ECO:0000256" key="5">
    <source>
        <dbReference type="ARBA" id="ARBA00023211"/>
    </source>
</evidence>
<dbReference type="KEGG" id="tgr:Tgr7_2609"/>
<dbReference type="SUPFAM" id="SSF64182">
    <property type="entry name" value="DHH phosphoesterases"/>
    <property type="match status" value="1"/>
</dbReference>
<dbReference type="eggNOG" id="COG1227">
    <property type="taxonomic scope" value="Bacteria"/>
</dbReference>
<sequence length="312" mass="34004">MPKPIYVIGHRNPDTDSIGAAIAYAQFKNLQGESHVRPARAGELNAESRFVLKHFHVPAPELLSDATGLDLILVDHSEIGQALPNIEQARVHEILEHHRMGDLRTPEPILIHCEPVGATATLIAERYFSSRLTPSPAMAGLMIAAILSDTVGFRSPTTSDKDRDVAARLAPLAGLDLEDFDRRLREIRTQATASLSAAAILGSDFKEFHMGELRLGIGQVEVMGADALAHRKQDILTEMREVLEARGLALVILMVTDIDAQASDLWVVGDRLDVAEQAFGPISQGRVHLPGCLSRKKQVVPPLEEVLARRGA</sequence>
<dbReference type="STRING" id="396588.Tgr7_2609"/>
<dbReference type="EC" id="3.6.1.1" evidence="2"/>
<evidence type="ECO:0000313" key="10">
    <source>
        <dbReference type="Proteomes" id="UP000002383"/>
    </source>
</evidence>
<dbReference type="Proteomes" id="UP000002383">
    <property type="component" value="Chromosome"/>
</dbReference>
<proteinExistence type="predicted"/>
<comment type="catalytic activity">
    <reaction evidence="7">
        <text>diphosphate + H2O = 2 phosphate + H(+)</text>
        <dbReference type="Rhea" id="RHEA:24576"/>
        <dbReference type="ChEBI" id="CHEBI:15377"/>
        <dbReference type="ChEBI" id="CHEBI:15378"/>
        <dbReference type="ChEBI" id="CHEBI:33019"/>
        <dbReference type="ChEBI" id="CHEBI:43474"/>
        <dbReference type="EC" id="3.6.1.1"/>
    </reaction>
</comment>
<evidence type="ECO:0000256" key="4">
    <source>
        <dbReference type="ARBA" id="ARBA00022801"/>
    </source>
</evidence>
<keyword evidence="5" id="KW-0464">Manganese</keyword>
<dbReference type="FunFam" id="3.90.1640.10:FF:000001">
    <property type="entry name" value="Probable manganese-dependent inorganic pyrophosphatase"/>
    <property type="match status" value="1"/>
</dbReference>